<dbReference type="EC" id="5.3.1.24" evidence="3 9"/>
<comment type="similarity">
    <text evidence="9">Belongs to the TrpF family.</text>
</comment>
<dbReference type="PANTHER" id="PTHR42894:SF1">
    <property type="entry name" value="N-(5'-PHOSPHORIBOSYL)ANTHRANILATE ISOMERASE"/>
    <property type="match status" value="1"/>
</dbReference>
<evidence type="ECO:0000256" key="8">
    <source>
        <dbReference type="ARBA" id="ARBA00023235"/>
    </source>
</evidence>
<evidence type="ECO:0000256" key="6">
    <source>
        <dbReference type="ARBA" id="ARBA00022822"/>
    </source>
</evidence>
<keyword evidence="5 9" id="KW-0028">Amino-acid biosynthesis</keyword>
<dbReference type="Pfam" id="PF00697">
    <property type="entry name" value="PRAI"/>
    <property type="match status" value="1"/>
</dbReference>
<evidence type="ECO:0000256" key="5">
    <source>
        <dbReference type="ARBA" id="ARBA00022605"/>
    </source>
</evidence>
<dbReference type="HAMAP" id="MF_00135">
    <property type="entry name" value="PRAI"/>
    <property type="match status" value="1"/>
</dbReference>
<sequence length="205" mass="23345">MSKTKVKICGIRRLEDSAILNETLPDFAGFVFAKSPRRITFQEAEILRRHLDRRIQTVGVFVNEPVESILQLVNEQVIDLIQLHGDEDDQYLKELAQQTDAKIIKAVRVSSESNLNRSYAADYLLYDAYHGNKMGGTGKTFNWEMLRDKKEDYFLAGGLNPQNIKQAIQQLHPYAVDISSGVETDGYKDRNKIIQLLSNIQEVTA</sequence>
<keyword evidence="12" id="KW-1185">Reference proteome</keyword>
<feature type="domain" description="N-(5'phosphoribosyl) anthranilate isomerase (PRAI)" evidence="10">
    <location>
        <begin position="6"/>
        <end position="197"/>
    </location>
</feature>
<name>A0ABW4NLJ7_9LACT</name>
<dbReference type="SUPFAM" id="SSF51366">
    <property type="entry name" value="Ribulose-phoshate binding barrel"/>
    <property type="match status" value="1"/>
</dbReference>
<comment type="caution">
    <text evidence="11">The sequence shown here is derived from an EMBL/GenBank/DDBJ whole genome shotgun (WGS) entry which is preliminary data.</text>
</comment>
<evidence type="ECO:0000256" key="9">
    <source>
        <dbReference type="HAMAP-Rule" id="MF_00135"/>
    </source>
</evidence>
<dbReference type="InterPro" id="IPR001240">
    <property type="entry name" value="PRAI_dom"/>
</dbReference>
<evidence type="ECO:0000256" key="3">
    <source>
        <dbReference type="ARBA" id="ARBA00012572"/>
    </source>
</evidence>
<comment type="pathway">
    <text evidence="2 9">Amino-acid biosynthesis; L-tryptophan biosynthesis; L-tryptophan from chorismate: step 3/5.</text>
</comment>
<dbReference type="Gene3D" id="3.20.20.70">
    <property type="entry name" value="Aldolase class I"/>
    <property type="match status" value="1"/>
</dbReference>
<keyword evidence="7 9" id="KW-0057">Aromatic amino acid biosynthesis</keyword>
<dbReference type="InterPro" id="IPR011060">
    <property type="entry name" value="RibuloseP-bd_barrel"/>
</dbReference>
<protein>
    <recommendedName>
        <fullName evidence="4 9">N-(5'-phosphoribosyl)anthranilate isomerase</fullName>
        <shortName evidence="9">PRAI</shortName>
        <ecNumber evidence="3 9">5.3.1.24</ecNumber>
    </recommendedName>
</protein>
<dbReference type="InterPro" id="IPR013785">
    <property type="entry name" value="Aldolase_TIM"/>
</dbReference>
<evidence type="ECO:0000313" key="12">
    <source>
        <dbReference type="Proteomes" id="UP001597285"/>
    </source>
</evidence>
<dbReference type="InterPro" id="IPR044643">
    <property type="entry name" value="TrpF_fam"/>
</dbReference>
<organism evidence="11 12">
    <name type="scientific">Carnobacterium antarcticum</name>
    <dbReference type="NCBI Taxonomy" id="2126436"/>
    <lineage>
        <taxon>Bacteria</taxon>
        <taxon>Bacillati</taxon>
        <taxon>Bacillota</taxon>
        <taxon>Bacilli</taxon>
        <taxon>Lactobacillales</taxon>
        <taxon>Carnobacteriaceae</taxon>
        <taxon>Carnobacterium</taxon>
    </lineage>
</organism>
<proteinExistence type="inferred from homology"/>
<evidence type="ECO:0000259" key="10">
    <source>
        <dbReference type="Pfam" id="PF00697"/>
    </source>
</evidence>
<keyword evidence="6 9" id="KW-0822">Tryptophan biosynthesis</keyword>
<evidence type="ECO:0000256" key="4">
    <source>
        <dbReference type="ARBA" id="ARBA00022272"/>
    </source>
</evidence>
<gene>
    <name evidence="9" type="primary">trpF</name>
    <name evidence="11" type="ORF">ACFSBK_03890</name>
</gene>
<evidence type="ECO:0000256" key="7">
    <source>
        <dbReference type="ARBA" id="ARBA00023141"/>
    </source>
</evidence>
<evidence type="ECO:0000313" key="11">
    <source>
        <dbReference type="EMBL" id="MFD1799003.1"/>
    </source>
</evidence>
<reference evidence="12" key="1">
    <citation type="journal article" date="2019" name="Int. J. Syst. Evol. Microbiol.">
        <title>The Global Catalogue of Microorganisms (GCM) 10K type strain sequencing project: providing services to taxonomists for standard genome sequencing and annotation.</title>
        <authorList>
            <consortium name="The Broad Institute Genomics Platform"/>
            <consortium name="The Broad Institute Genome Sequencing Center for Infectious Disease"/>
            <person name="Wu L."/>
            <person name="Ma J."/>
        </authorList>
    </citation>
    <scope>NUCLEOTIDE SEQUENCE [LARGE SCALE GENOMIC DNA]</scope>
    <source>
        <strain evidence="12">KCTC 42143</strain>
    </source>
</reference>
<evidence type="ECO:0000256" key="2">
    <source>
        <dbReference type="ARBA" id="ARBA00004664"/>
    </source>
</evidence>
<accession>A0ABW4NLJ7</accession>
<dbReference type="CDD" id="cd00405">
    <property type="entry name" value="PRAI"/>
    <property type="match status" value="1"/>
</dbReference>
<evidence type="ECO:0000256" key="1">
    <source>
        <dbReference type="ARBA" id="ARBA00001164"/>
    </source>
</evidence>
<dbReference type="EMBL" id="JBHUFF010000008">
    <property type="protein sequence ID" value="MFD1799003.1"/>
    <property type="molecule type" value="Genomic_DNA"/>
</dbReference>
<keyword evidence="8 9" id="KW-0413">Isomerase</keyword>
<dbReference type="RefSeq" id="WP_058919389.1">
    <property type="nucleotide sequence ID" value="NZ_JBHSQC010000015.1"/>
</dbReference>
<dbReference type="Proteomes" id="UP001597285">
    <property type="component" value="Unassembled WGS sequence"/>
</dbReference>
<dbReference type="GO" id="GO:0016853">
    <property type="term" value="F:isomerase activity"/>
    <property type="evidence" value="ECO:0007669"/>
    <property type="project" value="UniProtKB-KW"/>
</dbReference>
<comment type="catalytic activity">
    <reaction evidence="1 9">
        <text>N-(5-phospho-beta-D-ribosyl)anthranilate = 1-(2-carboxyphenylamino)-1-deoxy-D-ribulose 5-phosphate</text>
        <dbReference type="Rhea" id="RHEA:21540"/>
        <dbReference type="ChEBI" id="CHEBI:18277"/>
        <dbReference type="ChEBI" id="CHEBI:58613"/>
        <dbReference type="EC" id="5.3.1.24"/>
    </reaction>
</comment>
<dbReference type="PANTHER" id="PTHR42894">
    <property type="entry name" value="N-(5'-PHOSPHORIBOSYL)ANTHRANILATE ISOMERASE"/>
    <property type="match status" value="1"/>
</dbReference>